<feature type="transmembrane region" description="Helical" evidence="9">
    <location>
        <begin position="71"/>
        <end position="92"/>
    </location>
</feature>
<dbReference type="InterPro" id="IPR007272">
    <property type="entry name" value="Sulf_transp_TsuA/YedE"/>
</dbReference>
<comment type="subcellular location">
    <subcellularLocation>
        <location evidence="1">Cell inner membrane</location>
        <topology evidence="1">Multi-pass membrane protein</topology>
    </subcellularLocation>
</comment>
<evidence type="ECO:0000256" key="2">
    <source>
        <dbReference type="ARBA" id="ARBA00022448"/>
    </source>
</evidence>
<evidence type="ECO:0000256" key="3">
    <source>
        <dbReference type="ARBA" id="ARBA00022475"/>
    </source>
</evidence>
<name>A0AAE3N290_9HYPH</name>
<protein>
    <submittedName>
        <fullName evidence="10">YeeE/YedE family protein</fullName>
    </submittedName>
</protein>
<organism evidence="10 11">
    <name type="scientific">Ectorhizobium quercum</name>
    <dbReference type="NCBI Taxonomy" id="2965071"/>
    <lineage>
        <taxon>Bacteria</taxon>
        <taxon>Pseudomonadati</taxon>
        <taxon>Pseudomonadota</taxon>
        <taxon>Alphaproteobacteria</taxon>
        <taxon>Hyphomicrobiales</taxon>
        <taxon>Rhizobiaceae</taxon>
        <taxon>Ectorhizobium</taxon>
    </lineage>
</organism>
<evidence type="ECO:0000313" key="11">
    <source>
        <dbReference type="Proteomes" id="UP001208771"/>
    </source>
</evidence>
<evidence type="ECO:0000256" key="7">
    <source>
        <dbReference type="ARBA" id="ARBA00023136"/>
    </source>
</evidence>
<evidence type="ECO:0000313" key="10">
    <source>
        <dbReference type="EMBL" id="MCX8999678.1"/>
    </source>
</evidence>
<comment type="similarity">
    <text evidence="8">Belongs to the TsuA/YedE (TC 9.B.102) family.</text>
</comment>
<feature type="transmembrane region" description="Helical" evidence="9">
    <location>
        <begin position="184"/>
        <end position="207"/>
    </location>
</feature>
<reference evidence="10" key="1">
    <citation type="submission" date="2022-07" db="EMBL/GenBank/DDBJ databases">
        <title>Ectorhizobium quercum gen.nov., sp. nov.</title>
        <authorList>
            <person name="Ma T."/>
            <person name="Li Y."/>
        </authorList>
    </citation>
    <scope>NUCLEOTIDE SEQUENCE</scope>
    <source>
        <strain evidence="10">BDR2-2</strain>
    </source>
</reference>
<dbReference type="Proteomes" id="UP001208771">
    <property type="component" value="Unassembled WGS sequence"/>
</dbReference>
<evidence type="ECO:0000256" key="8">
    <source>
        <dbReference type="ARBA" id="ARBA00035655"/>
    </source>
</evidence>
<dbReference type="EMBL" id="JANFPI010000010">
    <property type="protein sequence ID" value="MCX8999678.1"/>
    <property type="molecule type" value="Genomic_DNA"/>
</dbReference>
<accession>A0AAE3N290</accession>
<keyword evidence="7 9" id="KW-0472">Membrane</keyword>
<keyword evidence="6 9" id="KW-1133">Transmembrane helix</keyword>
<feature type="transmembrane region" description="Helical" evidence="9">
    <location>
        <begin position="370"/>
        <end position="389"/>
    </location>
</feature>
<dbReference type="AlphaFoldDB" id="A0AAE3N290"/>
<keyword evidence="4" id="KW-0997">Cell inner membrane</keyword>
<evidence type="ECO:0000256" key="9">
    <source>
        <dbReference type="SAM" id="Phobius"/>
    </source>
</evidence>
<dbReference type="PANTHER" id="PTHR30574">
    <property type="entry name" value="INNER MEMBRANE PROTEIN YEDE"/>
    <property type="match status" value="1"/>
</dbReference>
<proteinExistence type="inferred from homology"/>
<evidence type="ECO:0000256" key="1">
    <source>
        <dbReference type="ARBA" id="ARBA00004429"/>
    </source>
</evidence>
<dbReference type="PANTHER" id="PTHR30574:SF1">
    <property type="entry name" value="SULPHUR TRANSPORT DOMAIN-CONTAINING PROTEIN"/>
    <property type="match status" value="1"/>
</dbReference>
<feature type="transmembrane region" description="Helical" evidence="9">
    <location>
        <begin position="144"/>
        <end position="164"/>
    </location>
</feature>
<dbReference type="GO" id="GO:0005886">
    <property type="term" value="C:plasma membrane"/>
    <property type="evidence" value="ECO:0007669"/>
    <property type="project" value="UniProtKB-SubCell"/>
</dbReference>
<feature type="transmembrane region" description="Helical" evidence="9">
    <location>
        <begin position="36"/>
        <end position="59"/>
    </location>
</feature>
<keyword evidence="2" id="KW-0813">Transport</keyword>
<dbReference type="Pfam" id="PF04143">
    <property type="entry name" value="Sulf_transp"/>
    <property type="match status" value="1"/>
</dbReference>
<feature type="transmembrane region" description="Helical" evidence="9">
    <location>
        <begin position="344"/>
        <end position="364"/>
    </location>
</feature>
<keyword evidence="3" id="KW-1003">Cell membrane</keyword>
<feature type="transmembrane region" description="Helical" evidence="9">
    <location>
        <begin position="112"/>
        <end position="132"/>
    </location>
</feature>
<evidence type="ECO:0000256" key="6">
    <source>
        <dbReference type="ARBA" id="ARBA00022989"/>
    </source>
</evidence>
<keyword evidence="5 9" id="KW-0812">Transmembrane</keyword>
<comment type="caution">
    <text evidence="10">The sequence shown here is derived from an EMBL/GenBank/DDBJ whole genome shotgun (WGS) entry which is preliminary data.</text>
</comment>
<keyword evidence="11" id="KW-1185">Reference proteome</keyword>
<evidence type="ECO:0000256" key="4">
    <source>
        <dbReference type="ARBA" id="ARBA00022519"/>
    </source>
</evidence>
<gene>
    <name evidence="10" type="ORF">NOF55_21470</name>
</gene>
<feature type="transmembrane region" description="Helical" evidence="9">
    <location>
        <begin position="305"/>
        <end position="323"/>
    </location>
</feature>
<dbReference type="RefSeq" id="WP_306413177.1">
    <property type="nucleotide sequence ID" value="NZ_JANFPI010000010.1"/>
</dbReference>
<sequence>MAFSFGRSAISLVLIASLAAWSAALSSDSAGRALSLSLLLGTAFGIVLQRGRFCFLCNFRDLVEQRKPDGVLSILAALGFGIIFYTVIVMAWVPVPQPDRLPPNAHVGPVGFVLAAASAAFGFGMALSGSCLSGHFYRIGEGAFGSIVALLGAALGFLAGFVTWNGLFTLTVFDDPPLWLPRFLGHGGALLAGLAAVAALTVATLWLGRRPATGPETGAQPTPLAGALQALFVHRWPPVLTGILVAAIGAFAYLRIAPIGVTAELGSLVRTAATPAGIIPETLGGLDTLRGCVSAVKTTILSPNGLFVIGLIAGSFASALSAGQFRPVWPDAKGLARRLAGGILMGWGAMTALGCTVGVLLSGIHAGAVSGWVFLVFSSLGAFAGLALLRRGWL</sequence>
<evidence type="ECO:0000256" key="5">
    <source>
        <dbReference type="ARBA" id="ARBA00022692"/>
    </source>
</evidence>